<evidence type="ECO:0000313" key="4">
    <source>
        <dbReference type="Proteomes" id="UP000001349"/>
    </source>
</evidence>
<dbReference type="Gene3D" id="3.40.1350.110">
    <property type="match status" value="1"/>
</dbReference>
<keyword evidence="1" id="KW-1133">Transmembrane helix</keyword>
<keyword evidence="4" id="KW-1185">Reference proteome</keyword>
<dbReference type="InterPro" id="IPR033799">
    <property type="entry name" value="CdiA_EC869-like"/>
</dbReference>
<feature type="transmembrane region" description="Helical" evidence="1">
    <location>
        <begin position="12"/>
        <end position="34"/>
    </location>
</feature>
<proteinExistence type="predicted"/>
<dbReference type="eggNOG" id="ENOG5032R0Q">
    <property type="taxonomic scope" value="Bacteria"/>
</dbReference>
<dbReference type="AlphaFoldDB" id="B8I6J9"/>
<organism evidence="3 4">
    <name type="scientific">Ruminiclostridium cellulolyticum (strain ATCC 35319 / DSM 5812 / JCM 6584 / H10)</name>
    <name type="common">Clostridium cellulolyticum</name>
    <dbReference type="NCBI Taxonomy" id="394503"/>
    <lineage>
        <taxon>Bacteria</taxon>
        <taxon>Bacillati</taxon>
        <taxon>Bacillota</taxon>
        <taxon>Clostridia</taxon>
        <taxon>Eubacteriales</taxon>
        <taxon>Oscillospiraceae</taxon>
        <taxon>Ruminiclostridium</taxon>
    </lineage>
</organism>
<dbReference type="EMBL" id="CP001348">
    <property type="protein sequence ID" value="ACL74891.1"/>
    <property type="molecule type" value="Genomic_DNA"/>
</dbReference>
<dbReference type="KEGG" id="cce:Ccel_0509"/>
<evidence type="ECO:0000313" key="3">
    <source>
        <dbReference type="EMBL" id="ACL74891.1"/>
    </source>
</evidence>
<reference evidence="3 4" key="1">
    <citation type="submission" date="2009-01" db="EMBL/GenBank/DDBJ databases">
        <title>Complete sequence of Clostridium cellulolyticum H10.</title>
        <authorList>
            <consortium name="US DOE Joint Genome Institute"/>
            <person name="Lucas S."/>
            <person name="Copeland A."/>
            <person name="Lapidus A."/>
            <person name="Glavina del Rio T."/>
            <person name="Dalin E."/>
            <person name="Tice H."/>
            <person name="Bruce D."/>
            <person name="Goodwin L."/>
            <person name="Pitluck S."/>
            <person name="Chertkov O."/>
            <person name="Saunders E."/>
            <person name="Brettin T."/>
            <person name="Detter J.C."/>
            <person name="Han C."/>
            <person name="Larimer F."/>
            <person name="Land M."/>
            <person name="Hauser L."/>
            <person name="Kyrpides N."/>
            <person name="Ivanova N."/>
            <person name="Zhou J."/>
            <person name="Richardson P."/>
        </authorList>
    </citation>
    <scope>NUCLEOTIDE SEQUENCE [LARGE SCALE GENOMIC DNA]</scope>
    <source>
        <strain evidence="4">ATCC 35319 / DSM 5812 / JCM 6584 / H10</strain>
    </source>
</reference>
<dbReference type="CDD" id="cd13444">
    <property type="entry name" value="CDI_toxin_EC869_like"/>
    <property type="match status" value="1"/>
</dbReference>
<dbReference type="GO" id="GO:0004530">
    <property type="term" value="F:deoxyribonuclease I activity"/>
    <property type="evidence" value="ECO:0007669"/>
    <property type="project" value="InterPro"/>
</dbReference>
<dbReference type="RefSeq" id="WP_012634953.1">
    <property type="nucleotide sequence ID" value="NC_011898.1"/>
</dbReference>
<dbReference type="OrthoDB" id="1737609at2"/>
<dbReference type="HOGENOM" id="CLU_784605_0_0_9"/>
<feature type="domain" description="CdiA toxin EC869-like" evidence="2">
    <location>
        <begin position="229"/>
        <end position="334"/>
    </location>
</feature>
<gene>
    <name evidence="3" type="ordered locus">Ccel_0509</name>
</gene>
<dbReference type="Proteomes" id="UP000001349">
    <property type="component" value="Chromosome"/>
</dbReference>
<keyword evidence="1" id="KW-0472">Membrane</keyword>
<dbReference type="Pfam" id="PF21111">
    <property type="entry name" value="CDI_toxin_EC869_like"/>
    <property type="match status" value="1"/>
</dbReference>
<protein>
    <recommendedName>
        <fullName evidence="2">CdiA toxin EC869-like domain-containing protein</fullName>
    </recommendedName>
</protein>
<evidence type="ECO:0000259" key="2">
    <source>
        <dbReference type="Pfam" id="PF21111"/>
    </source>
</evidence>
<dbReference type="STRING" id="394503.Ccel_0509"/>
<evidence type="ECO:0000256" key="1">
    <source>
        <dbReference type="SAM" id="Phobius"/>
    </source>
</evidence>
<sequence length="354" mass="39509">MKSKGLQDKGSITIEAAICLPFFILAVISFVFLIKVHFSHEIIQHAITGACNEMSVYSLIYYNTNAEELVGGLEKFCKSDKVSNAVGNSVLSQYIQEFGKDASDYVRVRTVLVPITKKLVRENLGTSSDNADIRLKNLSIRNGFDGIDFTHSRMAADGKSIDIVAEYKLEFPFLSQLLPGIKICQTASACIWAGEDGVNSLKYNSDETNTECVWNLGNIKRGREIRRLQGANLPFNFPVISKYENGTATSIKSLNLDKIYYHNTNNLEKKLKGYITKLQEFNGGKNGSVEIDSNQILRKELILVVPETDILPVQLQTLNKCVDIAREKGIYLKIVKAYGKQNNAENEVENAKGY</sequence>
<accession>B8I6J9</accession>
<keyword evidence="1" id="KW-0812">Transmembrane</keyword>
<name>B8I6J9_RUMCH</name>